<dbReference type="Gene3D" id="3.40.850.10">
    <property type="entry name" value="Kinesin motor domain"/>
    <property type="match status" value="1"/>
</dbReference>
<dbReference type="OrthoDB" id="6426295at2759"/>
<evidence type="ECO:0000256" key="1">
    <source>
        <dbReference type="ARBA" id="ARBA00022741"/>
    </source>
</evidence>
<evidence type="ECO:0000313" key="5">
    <source>
        <dbReference type="EMBL" id="GFR05696.1"/>
    </source>
</evidence>
<evidence type="ECO:0000313" key="6">
    <source>
        <dbReference type="Proteomes" id="UP000887116"/>
    </source>
</evidence>
<keyword evidence="2" id="KW-0067">ATP-binding</keyword>
<organism evidence="5 6">
    <name type="scientific">Trichonephila clavata</name>
    <name type="common">Joro spider</name>
    <name type="synonym">Nephila clavata</name>
    <dbReference type="NCBI Taxonomy" id="2740835"/>
    <lineage>
        <taxon>Eukaryota</taxon>
        <taxon>Metazoa</taxon>
        <taxon>Ecdysozoa</taxon>
        <taxon>Arthropoda</taxon>
        <taxon>Chelicerata</taxon>
        <taxon>Arachnida</taxon>
        <taxon>Araneae</taxon>
        <taxon>Araneomorphae</taxon>
        <taxon>Entelegynae</taxon>
        <taxon>Araneoidea</taxon>
        <taxon>Nephilidae</taxon>
        <taxon>Trichonephila</taxon>
    </lineage>
</organism>
<evidence type="ECO:0000256" key="3">
    <source>
        <dbReference type="SAM" id="Coils"/>
    </source>
</evidence>
<dbReference type="EMBL" id="BMAO01025880">
    <property type="protein sequence ID" value="GFR05696.1"/>
    <property type="molecule type" value="Genomic_DNA"/>
</dbReference>
<keyword evidence="1" id="KW-0547">Nucleotide-binding</keyword>
<name>A0A8X6LCF5_TRICU</name>
<feature type="coiled-coil region" evidence="3">
    <location>
        <begin position="328"/>
        <end position="434"/>
    </location>
</feature>
<sequence>MFRHLFGNNKVCEMISGTCKVDVSVCVQSSNYHEEHFGLPKVTVSYDTLEVPVSEDHVPKSYKFDKIYQNFQDVLVSLCKSMKEDVNAGVNRITFLCKFLDSDITSTLNMHNLRSTILNCLYATVNNETIGEASLHVSCFETNNEGIFDLLNSDGIKKDLKLFQIPNQNTEIRNLSEKFVTVENEIDDILETIFQKNKDCNYIDCCHTVLSSMVIIKNKNSNGFECIKVSRLTMVETSCVHFLREMIIFLRSRRESFYSNGTDNTQVSNSKKYKGCCIDILKNSLSNSKISVILVLPSVLNDFKQSLCEIEAVSEIQNITIRHEINEKLILRESLKDYAEEIKALEKDLSVVKNSNGISINEQKYRSLKNKLVLNEEQLKELFMERKLLSDCVNNRKEILTRHQQEIKLIESKIQEEKQKLNLTKTAAEETEQRRISLDSKKMKKIDSCISLKESINYTATCVKNQNVHILKLKHQDERSILNAKLLNEIIANYTKTTVLEQIKLKDNINSLLEYLKDALLNSVAKQHAFLMQANDFYQNFEETLSLWKQHSTNLVYDFHNFMEEGTYNCNSLRKKLCLEFMPLNSEQDEIIGIVMDCKNEMEGMISCCTKDIQICVETSIKLLFDILNLLEVVQVKMKEQLKALESSIYSCTKDQLQFLRSIYSSMQSVHQYFEEQKNFSLQIKSKTVDYHQELKMYADTEFMKIKEALVSIRNLFNLQQKFTYDKWNQQQANLLETKQICEKSSELLEQCSKGHLNLLEIFGQQCIFSIDELHSIITDQAGTMDSSSNQLFELYNDINSSIKNFSEDNKKKIGKHENNMKDCLEIQNEKVLKCINSAHLMIEDITEYVNEGLQNTRNSALSITEHKTNKDVNHIISYLSENSFQYFLMYTSILKKSECTFEQLPEVVRKNIENSEESIEFNHEEVLSSTPSSHFEKPNIIINEKLKLLNKLKKVATAQLNSGIQSNSSLDWDFKLNESVKSFSNMGRGTKVEVNPNRSYMHRKSTK</sequence>
<dbReference type="InterPro" id="IPR027417">
    <property type="entry name" value="P-loop_NTPase"/>
</dbReference>
<dbReference type="InterPro" id="IPR036961">
    <property type="entry name" value="Kinesin_motor_dom_sf"/>
</dbReference>
<feature type="region of interest" description="Disordered" evidence="4">
    <location>
        <begin position="988"/>
        <end position="1008"/>
    </location>
</feature>
<dbReference type="Proteomes" id="UP000887116">
    <property type="component" value="Unassembled WGS sequence"/>
</dbReference>
<proteinExistence type="predicted"/>
<dbReference type="GO" id="GO:0005524">
    <property type="term" value="F:ATP binding"/>
    <property type="evidence" value="ECO:0007669"/>
    <property type="project" value="UniProtKB-KW"/>
</dbReference>
<evidence type="ECO:0000256" key="2">
    <source>
        <dbReference type="ARBA" id="ARBA00022840"/>
    </source>
</evidence>
<dbReference type="AlphaFoldDB" id="A0A8X6LCF5"/>
<keyword evidence="6" id="KW-1185">Reference proteome</keyword>
<evidence type="ECO:0000256" key="4">
    <source>
        <dbReference type="SAM" id="MobiDB-lite"/>
    </source>
</evidence>
<comment type="caution">
    <text evidence="5">The sequence shown here is derived from an EMBL/GenBank/DDBJ whole genome shotgun (WGS) entry which is preliminary data.</text>
</comment>
<dbReference type="SUPFAM" id="SSF52540">
    <property type="entry name" value="P-loop containing nucleoside triphosphate hydrolases"/>
    <property type="match status" value="1"/>
</dbReference>
<gene>
    <name evidence="5" type="primary">AVEN_63169_1</name>
    <name evidence="5" type="ORF">TNCT_65851</name>
</gene>
<accession>A0A8X6LCF5</accession>
<keyword evidence="3" id="KW-0175">Coiled coil</keyword>
<reference evidence="5" key="1">
    <citation type="submission" date="2020-07" db="EMBL/GenBank/DDBJ databases">
        <title>Multicomponent nature underlies the extraordinary mechanical properties of spider dragline silk.</title>
        <authorList>
            <person name="Kono N."/>
            <person name="Nakamura H."/>
            <person name="Mori M."/>
            <person name="Yoshida Y."/>
            <person name="Ohtoshi R."/>
            <person name="Malay A.D."/>
            <person name="Moran D.A.P."/>
            <person name="Tomita M."/>
            <person name="Numata K."/>
            <person name="Arakawa K."/>
        </authorList>
    </citation>
    <scope>NUCLEOTIDE SEQUENCE</scope>
</reference>
<protein>
    <submittedName>
        <fullName evidence="5">Uncharacterized protein</fullName>
    </submittedName>
</protein>